<dbReference type="SUPFAM" id="SSF55729">
    <property type="entry name" value="Acyl-CoA N-acyltransferases (Nat)"/>
    <property type="match status" value="1"/>
</dbReference>
<keyword evidence="2 4" id="KW-0012">Acyltransferase</keyword>
<gene>
    <name evidence="4" type="ORF">ACFSBL_08440</name>
</gene>
<keyword evidence="5" id="KW-1185">Reference proteome</keyword>
<dbReference type="CDD" id="cd04301">
    <property type="entry name" value="NAT_SF"/>
    <property type="match status" value="1"/>
</dbReference>
<evidence type="ECO:0000256" key="2">
    <source>
        <dbReference type="ARBA" id="ARBA00023315"/>
    </source>
</evidence>
<evidence type="ECO:0000313" key="4">
    <source>
        <dbReference type="EMBL" id="MFD1645707.1"/>
    </source>
</evidence>
<comment type="caution">
    <text evidence="4">The sequence shown here is derived from an EMBL/GenBank/DDBJ whole genome shotgun (WGS) entry which is preliminary data.</text>
</comment>
<reference evidence="4 5" key="1">
    <citation type="journal article" date="2019" name="Int. J. Syst. Evol. Microbiol.">
        <title>The Global Catalogue of Microorganisms (GCM) 10K type strain sequencing project: providing services to taxonomists for standard genome sequencing and annotation.</title>
        <authorList>
            <consortium name="The Broad Institute Genomics Platform"/>
            <consortium name="The Broad Institute Genome Sequencing Center for Infectious Disease"/>
            <person name="Wu L."/>
            <person name="Ma J."/>
        </authorList>
    </citation>
    <scope>NUCLEOTIDE SEQUENCE [LARGE SCALE GENOMIC DNA]</scope>
    <source>
        <strain evidence="4 5">CGMCC 1.10390</strain>
    </source>
</reference>
<dbReference type="Pfam" id="PF00583">
    <property type="entry name" value="Acetyltransf_1"/>
    <property type="match status" value="1"/>
</dbReference>
<dbReference type="PROSITE" id="PS51186">
    <property type="entry name" value="GNAT"/>
    <property type="match status" value="1"/>
</dbReference>
<dbReference type="GO" id="GO:0016746">
    <property type="term" value="F:acyltransferase activity"/>
    <property type="evidence" value="ECO:0007669"/>
    <property type="project" value="UniProtKB-KW"/>
</dbReference>
<dbReference type="RefSeq" id="WP_256398778.1">
    <property type="nucleotide sequence ID" value="NZ_JANHJR010000001.1"/>
</dbReference>
<evidence type="ECO:0000259" key="3">
    <source>
        <dbReference type="PROSITE" id="PS51186"/>
    </source>
</evidence>
<accession>A0ABD6DI66</accession>
<protein>
    <submittedName>
        <fullName evidence="4">GNAT family N-acetyltransferase</fullName>
        <ecNumber evidence="4">2.3.-.-</ecNumber>
    </submittedName>
</protein>
<feature type="domain" description="N-acetyltransferase" evidence="3">
    <location>
        <begin position="37"/>
        <end position="182"/>
    </location>
</feature>
<dbReference type="InterPro" id="IPR050832">
    <property type="entry name" value="Bact_Acetyltransf"/>
</dbReference>
<dbReference type="InterPro" id="IPR016181">
    <property type="entry name" value="Acyl_CoA_acyltransferase"/>
</dbReference>
<dbReference type="Proteomes" id="UP001597034">
    <property type="component" value="Unassembled WGS sequence"/>
</dbReference>
<organism evidence="4 5">
    <name type="scientific">Haloarchaeobius litoreus</name>
    <dbReference type="NCBI Taxonomy" id="755306"/>
    <lineage>
        <taxon>Archaea</taxon>
        <taxon>Methanobacteriati</taxon>
        <taxon>Methanobacteriota</taxon>
        <taxon>Stenosarchaea group</taxon>
        <taxon>Halobacteria</taxon>
        <taxon>Halobacteriales</taxon>
        <taxon>Halorubellaceae</taxon>
        <taxon>Haloarchaeobius</taxon>
    </lineage>
</organism>
<dbReference type="PANTHER" id="PTHR43877">
    <property type="entry name" value="AMINOALKYLPHOSPHONATE N-ACETYLTRANSFERASE-RELATED-RELATED"/>
    <property type="match status" value="1"/>
</dbReference>
<evidence type="ECO:0000256" key="1">
    <source>
        <dbReference type="ARBA" id="ARBA00022679"/>
    </source>
</evidence>
<dbReference type="Gene3D" id="3.40.630.30">
    <property type="match status" value="1"/>
</dbReference>
<evidence type="ECO:0000313" key="5">
    <source>
        <dbReference type="Proteomes" id="UP001597034"/>
    </source>
</evidence>
<name>A0ABD6DI66_9EURY</name>
<proteinExistence type="predicted"/>
<dbReference type="AlphaFoldDB" id="A0ABD6DI66"/>
<keyword evidence="1 4" id="KW-0808">Transferase</keyword>
<sequence length="197" mass="21823">MVTNACGGWNVDDCEGTQYCPPRCPRFVGKHGTAFLIRSLPASEDPPDELVEMYREYPQEHRSMGLPPTTERRIRDWLTTLHGRGTNLLAWDGDRVVGHTGFAPHDGDEPEFLVYVDPEYHGRGLGTELTRHAIAHAAAAGHRALRLNVDSDNRTAIAVYRKLGFDIVDRSGVELEMRLPLDGPTAVESQLVPAARA</sequence>
<dbReference type="EMBL" id="JBHUDO010000002">
    <property type="protein sequence ID" value="MFD1645707.1"/>
    <property type="molecule type" value="Genomic_DNA"/>
</dbReference>
<dbReference type="InterPro" id="IPR000182">
    <property type="entry name" value="GNAT_dom"/>
</dbReference>
<dbReference type="EC" id="2.3.-.-" evidence="4"/>